<name>A0A4S8KP97_DENBC</name>
<dbReference type="Proteomes" id="UP000297245">
    <property type="component" value="Unassembled WGS sequence"/>
</dbReference>
<dbReference type="EMBL" id="ML180415">
    <property type="protein sequence ID" value="THU77514.1"/>
    <property type="molecule type" value="Genomic_DNA"/>
</dbReference>
<accession>A0A4S8KP97</accession>
<organism evidence="1 2">
    <name type="scientific">Dendrothele bispora (strain CBS 962.96)</name>
    <dbReference type="NCBI Taxonomy" id="1314807"/>
    <lineage>
        <taxon>Eukaryota</taxon>
        <taxon>Fungi</taxon>
        <taxon>Dikarya</taxon>
        <taxon>Basidiomycota</taxon>
        <taxon>Agaricomycotina</taxon>
        <taxon>Agaricomycetes</taxon>
        <taxon>Agaricomycetidae</taxon>
        <taxon>Agaricales</taxon>
        <taxon>Agaricales incertae sedis</taxon>
        <taxon>Dendrothele</taxon>
    </lineage>
</organism>
<evidence type="ECO:0000313" key="2">
    <source>
        <dbReference type="Proteomes" id="UP000297245"/>
    </source>
</evidence>
<reference evidence="1 2" key="1">
    <citation type="journal article" date="2019" name="Nat. Ecol. Evol.">
        <title>Megaphylogeny resolves global patterns of mushroom evolution.</title>
        <authorList>
            <person name="Varga T."/>
            <person name="Krizsan K."/>
            <person name="Foldi C."/>
            <person name="Dima B."/>
            <person name="Sanchez-Garcia M."/>
            <person name="Sanchez-Ramirez S."/>
            <person name="Szollosi G.J."/>
            <person name="Szarkandi J.G."/>
            <person name="Papp V."/>
            <person name="Albert L."/>
            <person name="Andreopoulos W."/>
            <person name="Angelini C."/>
            <person name="Antonin V."/>
            <person name="Barry K.W."/>
            <person name="Bougher N.L."/>
            <person name="Buchanan P."/>
            <person name="Buyck B."/>
            <person name="Bense V."/>
            <person name="Catcheside P."/>
            <person name="Chovatia M."/>
            <person name="Cooper J."/>
            <person name="Damon W."/>
            <person name="Desjardin D."/>
            <person name="Finy P."/>
            <person name="Geml J."/>
            <person name="Haridas S."/>
            <person name="Hughes K."/>
            <person name="Justo A."/>
            <person name="Karasinski D."/>
            <person name="Kautmanova I."/>
            <person name="Kiss B."/>
            <person name="Kocsube S."/>
            <person name="Kotiranta H."/>
            <person name="LaButti K.M."/>
            <person name="Lechner B.E."/>
            <person name="Liimatainen K."/>
            <person name="Lipzen A."/>
            <person name="Lukacs Z."/>
            <person name="Mihaltcheva S."/>
            <person name="Morgado L.N."/>
            <person name="Niskanen T."/>
            <person name="Noordeloos M.E."/>
            <person name="Ohm R.A."/>
            <person name="Ortiz-Santana B."/>
            <person name="Ovrebo C."/>
            <person name="Racz N."/>
            <person name="Riley R."/>
            <person name="Savchenko A."/>
            <person name="Shiryaev A."/>
            <person name="Soop K."/>
            <person name="Spirin V."/>
            <person name="Szebenyi C."/>
            <person name="Tomsovsky M."/>
            <person name="Tulloss R.E."/>
            <person name="Uehling J."/>
            <person name="Grigoriev I.V."/>
            <person name="Vagvolgyi C."/>
            <person name="Papp T."/>
            <person name="Martin F.M."/>
            <person name="Miettinen O."/>
            <person name="Hibbett D.S."/>
            <person name="Nagy L.G."/>
        </authorList>
    </citation>
    <scope>NUCLEOTIDE SEQUENCE [LARGE SCALE GENOMIC DNA]</scope>
    <source>
        <strain evidence="1 2">CBS 962.96</strain>
    </source>
</reference>
<proteinExistence type="predicted"/>
<gene>
    <name evidence="1" type="ORF">K435DRAFT_786678</name>
</gene>
<dbReference type="AlphaFoldDB" id="A0A4S8KP97"/>
<protein>
    <submittedName>
        <fullName evidence="1">Uncharacterized protein</fullName>
    </submittedName>
</protein>
<sequence>MFVCWQICIAKIAKQIKRRRWSYEKVFNIDARAQDVSTRLAGFKNPICMRQWPKSIIGQGNKGVNRFINTPQTALTTIRNTTTTRVIGKSCMGAFWRHTYMFSVHTEKVIDR</sequence>
<evidence type="ECO:0000313" key="1">
    <source>
        <dbReference type="EMBL" id="THU77514.1"/>
    </source>
</evidence>
<keyword evidence="2" id="KW-1185">Reference proteome</keyword>